<protein>
    <submittedName>
        <fullName evidence="1">Uncharacterized protein</fullName>
    </submittedName>
</protein>
<dbReference type="AlphaFoldDB" id="A0A0A5G559"/>
<organism evidence="1 2">
    <name type="scientific">Pontibacillus litoralis JSM 072002</name>
    <dbReference type="NCBI Taxonomy" id="1385512"/>
    <lineage>
        <taxon>Bacteria</taxon>
        <taxon>Bacillati</taxon>
        <taxon>Bacillota</taxon>
        <taxon>Bacilli</taxon>
        <taxon>Bacillales</taxon>
        <taxon>Bacillaceae</taxon>
        <taxon>Pontibacillus</taxon>
    </lineage>
</organism>
<evidence type="ECO:0000313" key="2">
    <source>
        <dbReference type="Proteomes" id="UP000030401"/>
    </source>
</evidence>
<name>A0A0A5G559_9BACI</name>
<dbReference type="EMBL" id="AVPG01000003">
    <property type="protein sequence ID" value="KGX88261.1"/>
    <property type="molecule type" value="Genomic_DNA"/>
</dbReference>
<gene>
    <name evidence="1" type="ORF">N784_10450</name>
</gene>
<reference evidence="1 2" key="1">
    <citation type="submission" date="2013-08" db="EMBL/GenBank/DDBJ databases">
        <authorList>
            <person name="Huang J."/>
            <person name="Wang G."/>
        </authorList>
    </citation>
    <scope>NUCLEOTIDE SEQUENCE [LARGE SCALE GENOMIC DNA]</scope>
    <source>
        <strain evidence="1 2">JSM 072002</strain>
    </source>
</reference>
<dbReference type="STRING" id="1385512.N784_10450"/>
<dbReference type="RefSeq" id="WP_036832457.1">
    <property type="nucleotide sequence ID" value="NZ_AVPG01000003.1"/>
</dbReference>
<evidence type="ECO:0000313" key="1">
    <source>
        <dbReference type="EMBL" id="KGX88261.1"/>
    </source>
</evidence>
<keyword evidence="2" id="KW-1185">Reference proteome</keyword>
<sequence>MKVLGEYAKSLTYYNELTDDFTKECHQAEKIRVLVSKTYDFLTALSFSLLEKKIAYIEGIIDKNTKTVRWQDSLIAIATNDFAIAPKQLHGILKRKRWLNQLSALYVNQKNPSHGRNLRDLDSSYT</sequence>
<proteinExistence type="predicted"/>
<dbReference type="Proteomes" id="UP000030401">
    <property type="component" value="Unassembled WGS sequence"/>
</dbReference>
<accession>A0A0A5G559</accession>
<comment type="caution">
    <text evidence="1">The sequence shown here is derived from an EMBL/GenBank/DDBJ whole genome shotgun (WGS) entry which is preliminary data.</text>
</comment>